<comment type="caution">
    <text evidence="1">The sequence shown here is derived from an EMBL/GenBank/DDBJ whole genome shotgun (WGS) entry which is preliminary data.</text>
</comment>
<evidence type="ECO:0000313" key="2">
    <source>
        <dbReference type="Proteomes" id="UP000261023"/>
    </source>
</evidence>
<dbReference type="OrthoDB" id="5124454at2"/>
<evidence type="ECO:0000313" key="1">
    <source>
        <dbReference type="EMBL" id="RGD70765.1"/>
    </source>
</evidence>
<dbReference type="PROSITE" id="PS51257">
    <property type="entry name" value="PROKAR_LIPOPROTEIN"/>
    <property type="match status" value="1"/>
</dbReference>
<dbReference type="InterPro" id="IPR025233">
    <property type="entry name" value="DUF4176"/>
</dbReference>
<dbReference type="AlphaFoldDB" id="A0A3E3DNS0"/>
<proteinExistence type="predicted"/>
<gene>
    <name evidence="1" type="ORF">DWX31_11000</name>
</gene>
<dbReference type="Pfam" id="PF13780">
    <property type="entry name" value="DUF4176"/>
    <property type="match status" value="1"/>
</dbReference>
<dbReference type="Proteomes" id="UP000261023">
    <property type="component" value="Unassembled WGS sequence"/>
</dbReference>
<accession>A0A3E3DNS0</accession>
<dbReference type="EMBL" id="QTJW01000006">
    <property type="protein sequence ID" value="RGD70765.1"/>
    <property type="molecule type" value="Genomic_DNA"/>
</dbReference>
<protein>
    <submittedName>
        <fullName evidence="1">DUF4176 domain-containing protein</fullName>
    </submittedName>
</protein>
<organism evidence="1 2">
    <name type="scientific">Hungatella hathewayi</name>
    <dbReference type="NCBI Taxonomy" id="154046"/>
    <lineage>
        <taxon>Bacteria</taxon>
        <taxon>Bacillati</taxon>
        <taxon>Bacillota</taxon>
        <taxon>Clostridia</taxon>
        <taxon>Lachnospirales</taxon>
        <taxon>Lachnospiraceae</taxon>
        <taxon>Hungatella</taxon>
    </lineage>
</organism>
<reference evidence="1 2" key="1">
    <citation type="submission" date="2018-08" db="EMBL/GenBank/DDBJ databases">
        <title>A genome reference for cultivated species of the human gut microbiota.</title>
        <authorList>
            <person name="Zou Y."/>
            <person name="Xue W."/>
            <person name="Luo G."/>
        </authorList>
    </citation>
    <scope>NUCLEOTIDE SEQUENCE [LARGE SCALE GENOMIC DNA]</scope>
    <source>
        <strain evidence="1 2">AF19-13AC</strain>
    </source>
</reference>
<dbReference type="RefSeq" id="WP_025529885.1">
    <property type="nucleotide sequence ID" value="NZ_QTJW01000006.1"/>
</dbReference>
<sequence length="128" mass="14739">MRQIRLFFLFISVAILLTACKNNEIGEQKVDSKNLEYYSQSEVFLPLGSVVQVEDGTIFMISGYCKSITNKEEGHVFDYQGVYYPEGDLSDGQVYLFDKADIVEIKFVGYETDESKDFAKKLISEFRR</sequence>
<name>A0A3E3DNS0_9FIRM</name>